<accession>A0A5B7ISI3</accession>
<proteinExistence type="predicted"/>
<organism evidence="2 3">
    <name type="scientific">Portunus trituberculatus</name>
    <name type="common">Swimming crab</name>
    <name type="synonym">Neptunus trituberculatus</name>
    <dbReference type="NCBI Taxonomy" id="210409"/>
    <lineage>
        <taxon>Eukaryota</taxon>
        <taxon>Metazoa</taxon>
        <taxon>Ecdysozoa</taxon>
        <taxon>Arthropoda</taxon>
        <taxon>Crustacea</taxon>
        <taxon>Multicrustacea</taxon>
        <taxon>Malacostraca</taxon>
        <taxon>Eumalacostraca</taxon>
        <taxon>Eucarida</taxon>
        <taxon>Decapoda</taxon>
        <taxon>Pleocyemata</taxon>
        <taxon>Brachyura</taxon>
        <taxon>Eubrachyura</taxon>
        <taxon>Portunoidea</taxon>
        <taxon>Portunidae</taxon>
        <taxon>Portuninae</taxon>
        <taxon>Portunus</taxon>
    </lineage>
</organism>
<sequence length="286" mass="31161">MRDDRRQECQPSGQQGQQVPPPPTPCTSPDDANSPPWAIMFEAISELCDEINELKKDKGKSAYDGQQGMLGADAAPRGREGSQGDANTRNNASNRHERVVASPLSTQSVLTDSTAGFSGFNAGSDEDEDGEIHDEPNIGSTLLHSAKTYGSLEDISEDMELPVADMVHYLFDHSMREEEYKQIVEDEVTKRPGNCHALTRVICNAQIFDALTIKAKKTDSSTKEVSKDILMAATIIIKSLTVLDKIAQDEGHAGVAQEVGMINGALALLGNANHRNNLARRFIIKR</sequence>
<dbReference type="AlphaFoldDB" id="A0A5B7ISI3"/>
<dbReference type="PANTHER" id="PTHR34239">
    <property type="entry name" value="APPLE DOMAIN-CONTAINING PROTEIN"/>
    <property type="match status" value="1"/>
</dbReference>
<protein>
    <submittedName>
        <fullName evidence="2">Uncharacterized protein</fullName>
    </submittedName>
</protein>
<name>A0A5B7ISI3_PORTR</name>
<dbReference type="Proteomes" id="UP000324222">
    <property type="component" value="Unassembled WGS sequence"/>
</dbReference>
<dbReference type="PANTHER" id="PTHR34239:SF2">
    <property type="entry name" value="TRANSPOSABLE ELEMENT P TRANSPOSASE_THAP9 CONSERVED DOMAIN-CONTAINING PROTEIN"/>
    <property type="match status" value="1"/>
</dbReference>
<gene>
    <name evidence="2" type="ORF">E2C01_077827</name>
</gene>
<dbReference type="EMBL" id="VSRR010061624">
    <property type="protein sequence ID" value="MPC83134.1"/>
    <property type="molecule type" value="Genomic_DNA"/>
</dbReference>
<keyword evidence="3" id="KW-1185">Reference proteome</keyword>
<evidence type="ECO:0000313" key="3">
    <source>
        <dbReference type="Proteomes" id="UP000324222"/>
    </source>
</evidence>
<feature type="region of interest" description="Disordered" evidence="1">
    <location>
        <begin position="58"/>
        <end position="139"/>
    </location>
</feature>
<evidence type="ECO:0000313" key="2">
    <source>
        <dbReference type="EMBL" id="MPC83134.1"/>
    </source>
</evidence>
<feature type="region of interest" description="Disordered" evidence="1">
    <location>
        <begin position="1"/>
        <end position="37"/>
    </location>
</feature>
<comment type="caution">
    <text evidence="2">The sequence shown here is derived from an EMBL/GenBank/DDBJ whole genome shotgun (WGS) entry which is preliminary data.</text>
</comment>
<reference evidence="2 3" key="1">
    <citation type="submission" date="2019-05" db="EMBL/GenBank/DDBJ databases">
        <title>Another draft genome of Portunus trituberculatus and its Hox gene families provides insights of decapod evolution.</title>
        <authorList>
            <person name="Jeong J.-H."/>
            <person name="Song I."/>
            <person name="Kim S."/>
            <person name="Choi T."/>
            <person name="Kim D."/>
            <person name="Ryu S."/>
            <person name="Kim W."/>
        </authorList>
    </citation>
    <scope>NUCLEOTIDE SEQUENCE [LARGE SCALE GENOMIC DNA]</scope>
    <source>
        <tissue evidence="2">Muscle</tissue>
    </source>
</reference>
<feature type="compositionally biased region" description="Polar residues" evidence="1">
    <location>
        <begin position="84"/>
        <end position="93"/>
    </location>
</feature>
<feature type="compositionally biased region" description="Polar residues" evidence="1">
    <location>
        <begin position="103"/>
        <end position="116"/>
    </location>
</feature>
<evidence type="ECO:0000256" key="1">
    <source>
        <dbReference type="SAM" id="MobiDB-lite"/>
    </source>
</evidence>
<feature type="compositionally biased region" description="Low complexity" evidence="1">
    <location>
        <begin position="9"/>
        <end position="18"/>
    </location>
</feature>
<dbReference type="OrthoDB" id="7701249at2759"/>